<dbReference type="PANTHER" id="PTHR45496:SF19">
    <property type="entry name" value="J DOMAIN-CONTAINING PROTEIN"/>
    <property type="match status" value="1"/>
</dbReference>
<feature type="domain" description="J" evidence="2">
    <location>
        <begin position="74"/>
        <end position="140"/>
    </location>
</feature>
<keyword evidence="4" id="KW-1185">Reference proteome</keyword>
<evidence type="ECO:0000313" key="3">
    <source>
        <dbReference type="EMBL" id="KAL3651654.1"/>
    </source>
</evidence>
<dbReference type="PROSITE" id="PS50076">
    <property type="entry name" value="DNAJ_2"/>
    <property type="match status" value="1"/>
</dbReference>
<reference evidence="4" key="1">
    <citation type="journal article" date="2024" name="IScience">
        <title>Strigolactones Initiate the Formation of Haustorium-like Structures in Castilleja.</title>
        <authorList>
            <person name="Buerger M."/>
            <person name="Peterson D."/>
            <person name="Chory J."/>
        </authorList>
    </citation>
    <scope>NUCLEOTIDE SEQUENCE [LARGE SCALE GENOMIC DNA]</scope>
</reference>
<feature type="compositionally biased region" description="Low complexity" evidence="1">
    <location>
        <begin position="449"/>
        <end position="466"/>
    </location>
</feature>
<dbReference type="CDD" id="cd06257">
    <property type="entry name" value="DnaJ"/>
    <property type="match status" value="1"/>
</dbReference>
<feature type="compositionally biased region" description="Acidic residues" evidence="1">
    <location>
        <begin position="294"/>
        <end position="308"/>
    </location>
</feature>
<gene>
    <name evidence="3" type="ORF">CASFOL_004656</name>
</gene>
<dbReference type="Proteomes" id="UP001632038">
    <property type="component" value="Unassembled WGS sequence"/>
</dbReference>
<dbReference type="InterPro" id="IPR018253">
    <property type="entry name" value="DnaJ_domain_CS"/>
</dbReference>
<feature type="compositionally biased region" description="Low complexity" evidence="1">
    <location>
        <begin position="251"/>
        <end position="271"/>
    </location>
</feature>
<proteinExistence type="predicted"/>
<evidence type="ECO:0000313" key="4">
    <source>
        <dbReference type="Proteomes" id="UP001632038"/>
    </source>
</evidence>
<dbReference type="InterPro" id="IPR001623">
    <property type="entry name" value="DnaJ_domain"/>
</dbReference>
<evidence type="ECO:0000259" key="2">
    <source>
        <dbReference type="PROSITE" id="PS50076"/>
    </source>
</evidence>
<name>A0ABD3EET5_9LAMI</name>
<accession>A0ABD3EET5</accession>
<dbReference type="Gene3D" id="1.10.287.110">
    <property type="entry name" value="DnaJ domain"/>
    <property type="match status" value="1"/>
</dbReference>
<protein>
    <recommendedName>
        <fullName evidence="2">J domain-containing protein</fullName>
    </recommendedName>
</protein>
<organism evidence="3 4">
    <name type="scientific">Castilleja foliolosa</name>
    <dbReference type="NCBI Taxonomy" id="1961234"/>
    <lineage>
        <taxon>Eukaryota</taxon>
        <taxon>Viridiplantae</taxon>
        <taxon>Streptophyta</taxon>
        <taxon>Embryophyta</taxon>
        <taxon>Tracheophyta</taxon>
        <taxon>Spermatophyta</taxon>
        <taxon>Magnoliopsida</taxon>
        <taxon>eudicotyledons</taxon>
        <taxon>Gunneridae</taxon>
        <taxon>Pentapetalae</taxon>
        <taxon>asterids</taxon>
        <taxon>lamiids</taxon>
        <taxon>Lamiales</taxon>
        <taxon>Orobanchaceae</taxon>
        <taxon>Pedicularideae</taxon>
        <taxon>Castillejinae</taxon>
        <taxon>Castilleja</taxon>
    </lineage>
</organism>
<dbReference type="EMBL" id="JAVIJP010000006">
    <property type="protein sequence ID" value="KAL3651654.1"/>
    <property type="molecule type" value="Genomic_DNA"/>
</dbReference>
<dbReference type="AlphaFoldDB" id="A0ABD3EET5"/>
<dbReference type="Pfam" id="PF00226">
    <property type="entry name" value="DnaJ"/>
    <property type="match status" value="1"/>
</dbReference>
<dbReference type="InterPro" id="IPR036869">
    <property type="entry name" value="J_dom_sf"/>
</dbReference>
<dbReference type="InterPro" id="IPR053052">
    <property type="entry name" value="Imprinting_Balance_Reg"/>
</dbReference>
<dbReference type="Pfam" id="PF23551">
    <property type="entry name" value="Zn_ribbon_20"/>
    <property type="match status" value="1"/>
</dbReference>
<feature type="region of interest" description="Disordered" evidence="1">
    <location>
        <begin position="425"/>
        <end position="511"/>
    </location>
</feature>
<feature type="compositionally biased region" description="Polar residues" evidence="1">
    <location>
        <begin position="474"/>
        <end position="487"/>
    </location>
</feature>
<dbReference type="PANTHER" id="PTHR45496">
    <property type="entry name" value="CHAPERONE DNAJ-DOMAIN SUPERFAMILY PROTEIN"/>
    <property type="match status" value="1"/>
</dbReference>
<dbReference type="SMART" id="SM00271">
    <property type="entry name" value="DnaJ"/>
    <property type="match status" value="1"/>
</dbReference>
<sequence>MEHPFFPTTTTRAEALRWLTIADKLLSARDLMGSKSFASRARESDPTLSPADQILAVADTLLAGDRRIGNNQQDWYAILRIAPPQGGDSDLIANQYRSLALLLNPQKNKFPFAEQAFRLVVDAWSVLSNPSRKSSYDKEFSFNMQPQQQQPDPFSNPIPMMHQNLMFFGGTSSSSGGVTNPLASQQQAQVHSISQSQVDPVGAGSTREPQNFMNCTSGPNLVFGSEPINEESYSTFAGNVDTEAPGIAQEQVNDNSSNNNKNNQPQENYSNVGDKIANNVNVNGTENGKVGEGTDNEEDEERLDEPEMGDGSTIWTSCPYCFYMYEYPSLYVDCTLRCQNCKKAFQAVAVSSQPPVADGQEGYFCSWGILPMGFSMETWEKSKNAAPSWTPFSPMFTCPQGLNDTKKSRAPRVYIDEDEVFVEISDSSESDDGEWQKDTEKGKKKSKIVKGIGASGTPPTKSTTKSLPDKGKNVSAQDGSVSQNVDETPSKIAGESSKKGPAFNSRKQHGRVAKNFGNLDLNVEFSNEPEESFPKVNQANGPSRGEEVNFEGVGFFEGLDEFLSSLPILNVVGEDKVVKAA</sequence>
<dbReference type="PROSITE" id="PS00636">
    <property type="entry name" value="DNAJ_1"/>
    <property type="match status" value="1"/>
</dbReference>
<dbReference type="InterPro" id="IPR056988">
    <property type="entry name" value="Zn_ribbon_pln"/>
</dbReference>
<dbReference type="SUPFAM" id="SSF46565">
    <property type="entry name" value="Chaperone J-domain"/>
    <property type="match status" value="1"/>
</dbReference>
<evidence type="ECO:0000256" key="1">
    <source>
        <dbReference type="SAM" id="MobiDB-lite"/>
    </source>
</evidence>
<feature type="region of interest" description="Disordered" evidence="1">
    <location>
        <begin position="251"/>
        <end position="309"/>
    </location>
</feature>
<comment type="caution">
    <text evidence="3">The sequence shown here is derived from an EMBL/GenBank/DDBJ whole genome shotgun (WGS) entry which is preliminary data.</text>
</comment>